<dbReference type="InterPro" id="IPR018957">
    <property type="entry name" value="Znf_C3HC4_RING-type"/>
</dbReference>
<evidence type="ECO:0000256" key="9">
    <source>
        <dbReference type="PROSITE-ProRule" id="PRU00175"/>
    </source>
</evidence>
<evidence type="ECO:0000256" key="4">
    <source>
        <dbReference type="ARBA" id="ARBA00022771"/>
    </source>
</evidence>
<dbReference type="GO" id="GO:0004386">
    <property type="term" value="F:helicase activity"/>
    <property type="evidence" value="ECO:0007669"/>
    <property type="project" value="UniProtKB-KW"/>
</dbReference>
<keyword evidence="5" id="KW-0378">Hydrolase</keyword>
<evidence type="ECO:0000256" key="3">
    <source>
        <dbReference type="ARBA" id="ARBA00022741"/>
    </source>
</evidence>
<dbReference type="Pfam" id="PF00271">
    <property type="entry name" value="Helicase_C"/>
    <property type="match status" value="1"/>
</dbReference>
<dbReference type="SMART" id="SM00490">
    <property type="entry name" value="HELICc"/>
    <property type="match status" value="1"/>
</dbReference>
<dbReference type="GO" id="GO:0008094">
    <property type="term" value="F:ATP-dependent activity, acting on DNA"/>
    <property type="evidence" value="ECO:0007669"/>
    <property type="project" value="TreeGrafter"/>
</dbReference>
<evidence type="ECO:0000256" key="1">
    <source>
        <dbReference type="ARBA" id="ARBA00007025"/>
    </source>
</evidence>
<evidence type="ECO:0000256" key="5">
    <source>
        <dbReference type="ARBA" id="ARBA00022801"/>
    </source>
</evidence>
<dbReference type="Gene3D" id="3.30.40.10">
    <property type="entry name" value="Zinc/RING finger domain, C3HC4 (zinc finger)"/>
    <property type="match status" value="1"/>
</dbReference>
<dbReference type="InterPro" id="IPR027417">
    <property type="entry name" value="P-loop_NTPase"/>
</dbReference>
<dbReference type="PROSITE" id="PS50089">
    <property type="entry name" value="ZF_RING_2"/>
    <property type="match status" value="1"/>
</dbReference>
<keyword evidence="4 9" id="KW-0863">Zinc-finger</keyword>
<dbReference type="InterPro" id="IPR001650">
    <property type="entry name" value="Helicase_C-like"/>
</dbReference>
<dbReference type="GO" id="GO:0005524">
    <property type="term" value="F:ATP binding"/>
    <property type="evidence" value="ECO:0007669"/>
    <property type="project" value="UniProtKB-KW"/>
</dbReference>
<sequence length="1351" mass="151534">MGDAPKNVLAIARKQLGLSAEVLVPQFYINELNIHFMLYPHDDNFRVTLEPKRGYGKVTCLEEGCGGVSIPLNERFKVPDRGKSDGLGSLSPYRLHIATHPTHAKNRLARVEAQHETSTVTPSSNLKRLIKKEDGGSLLNLLDTNFSLPAHSMVKQVAGAPIIPASAPAIQRVSSLVRLKPEDVESTIPYKRLLDTAFDSSLSKPEGDGEGKQYSSPSAYSSVKRLKTAPNTPLSQLSVNNATTRTSTSLVLPRAPTPSSERLDDLRLTIQEVQSKISHRLELVNHIIHKSKKTSGDLARMDSYMRELDDLQYMKEQHLALFSQLSDIRRPAEQETIMPSATASGPPGVRSLTPPPAFYEFYPAVPNTYNPLQQQPAAASGSDVLLDHFPRIKEEESAFFPHFNDMYDPPMSSPFPYYPPEPEPKREPSPMPYIASKVAGSAPATGGFGAGRDRSFSPQPHYVYEEDAMYPDPRLQEDVLNCIGINVPAPLRGAENFDEEGNFHGRGREEYTGPRARADDIEKFLIEAGNAESFDGNASIERALEKLGLDAQYELLPGMEVALMPHQTIGVAWMLEKEASTFMGGCLGDDMGLGKTVQMISVMVKNQSRDPACKTNLIIAPIALLDQWKIEIETKTNCGLTVCIYHGSGKPKRKQDLMMYDITMSLEWPDYEKEMRDKAKARRKKAMDNFIASDSDNGYSDKNGRKKKQESGLLFQVEFYRIILDEAQTIRNRRTRTSRAAAELRSIYRWCLTGTPIINSLVDVYGYLRFLKVRPWYDFTEFQRHVGNLEKKNPGLAITRLQAIIVTFLLRRMKDSVLDGKRLIELPTKTVSLVRLEFSKEERDIYSMVEARTQATFNKFLRAGTVLKNYHQVLVLLLRLRQVCSHPSLIQEGGAAFIHPGENDEDENMSLGISSELARARRLVSPEFVDKLKKKFIDSALSRIQAEKESADAAIEDEECPICFDALTEAVVTPCGHIFCKECLTDVIKNTPPVERVPEDAGEAIRYATYERPCPACRAAICSEKLFNRKAFEPSDNDLFPEPQGSSGVEIFDGTKKGSKGKGKARNKRTVKQRTHLDSDDPIMSDEIPSEDDDDDDMNDFIVRTDEEDDEKDARHIAKKRLGKRRAVVVYDSEDEIDSNTPEEEEVILGSKRKFEVPEDSIELLPKFLPSTKMKYMMEQLKKLLKERPDEKILIVSQWTGCLSLVSDYLSETGIFHVKYEGDMNRAKRKQAIQVFMSKDKARVMLMSLKCGGVGLNLTRANNVISLDLGWSQAIEAQAFDRVHRLGQRRPVSVQRVVISDTVEDRVLAMQERKQTLADGSLGEGTGKKMGRLTVRELANLFGLDARGHVL</sequence>
<organism evidence="14 15">
    <name type="scientific">Crucibulum laeve</name>
    <dbReference type="NCBI Taxonomy" id="68775"/>
    <lineage>
        <taxon>Eukaryota</taxon>
        <taxon>Fungi</taxon>
        <taxon>Dikarya</taxon>
        <taxon>Basidiomycota</taxon>
        <taxon>Agaricomycotina</taxon>
        <taxon>Agaricomycetes</taxon>
        <taxon>Agaricomycetidae</taxon>
        <taxon>Agaricales</taxon>
        <taxon>Agaricineae</taxon>
        <taxon>Nidulariaceae</taxon>
        <taxon>Crucibulum</taxon>
    </lineage>
</organism>
<dbReference type="Proteomes" id="UP000308652">
    <property type="component" value="Unassembled WGS sequence"/>
</dbReference>
<feature type="region of interest" description="Disordered" evidence="10">
    <location>
        <begin position="1033"/>
        <end position="1099"/>
    </location>
</feature>
<dbReference type="SUPFAM" id="SSF57850">
    <property type="entry name" value="RING/U-box"/>
    <property type="match status" value="1"/>
</dbReference>
<gene>
    <name evidence="14" type="ORF">BDQ12DRAFT_665615</name>
</gene>
<evidence type="ECO:0000313" key="15">
    <source>
        <dbReference type="Proteomes" id="UP000308652"/>
    </source>
</evidence>
<dbReference type="InterPro" id="IPR017907">
    <property type="entry name" value="Znf_RING_CS"/>
</dbReference>
<feature type="domain" description="Helicase ATP-binding" evidence="12">
    <location>
        <begin position="576"/>
        <end position="774"/>
    </location>
</feature>
<dbReference type="PANTHER" id="PTHR45626:SF16">
    <property type="entry name" value="ATP-DEPENDENT HELICASE ULS1"/>
    <property type="match status" value="1"/>
</dbReference>
<dbReference type="GO" id="GO:0016787">
    <property type="term" value="F:hydrolase activity"/>
    <property type="evidence" value="ECO:0007669"/>
    <property type="project" value="UniProtKB-KW"/>
</dbReference>
<dbReference type="SMART" id="SM00184">
    <property type="entry name" value="RING"/>
    <property type="match status" value="1"/>
</dbReference>
<evidence type="ECO:0000256" key="10">
    <source>
        <dbReference type="SAM" id="MobiDB-lite"/>
    </source>
</evidence>
<feature type="compositionally biased region" description="Polar residues" evidence="10">
    <location>
        <begin position="229"/>
        <end position="250"/>
    </location>
</feature>
<dbReference type="PROSITE" id="PS51194">
    <property type="entry name" value="HELICASE_CTER"/>
    <property type="match status" value="1"/>
</dbReference>
<dbReference type="Gene3D" id="3.40.50.10810">
    <property type="entry name" value="Tandem AAA-ATPase domain"/>
    <property type="match status" value="1"/>
</dbReference>
<feature type="domain" description="RING-type" evidence="11">
    <location>
        <begin position="960"/>
        <end position="1018"/>
    </location>
</feature>
<feature type="domain" description="Helicase C-terminal" evidence="13">
    <location>
        <begin position="1177"/>
        <end position="1334"/>
    </location>
</feature>
<comment type="similarity">
    <text evidence="1">Belongs to the SNF2/RAD54 helicase family.</text>
</comment>
<dbReference type="InterPro" id="IPR001841">
    <property type="entry name" value="Znf_RING"/>
</dbReference>
<dbReference type="InterPro" id="IPR013083">
    <property type="entry name" value="Znf_RING/FYVE/PHD"/>
</dbReference>
<name>A0A5C3MDU1_9AGAR</name>
<keyword evidence="8" id="KW-0067">ATP-binding</keyword>
<protein>
    <submittedName>
        <fullName evidence="14">SNF2 family N-terminal domain-containing protein</fullName>
    </submittedName>
</protein>
<evidence type="ECO:0000256" key="2">
    <source>
        <dbReference type="ARBA" id="ARBA00022723"/>
    </source>
</evidence>
<dbReference type="Gene3D" id="3.40.50.300">
    <property type="entry name" value="P-loop containing nucleotide triphosphate hydrolases"/>
    <property type="match status" value="1"/>
</dbReference>
<dbReference type="GO" id="GO:0008270">
    <property type="term" value="F:zinc ion binding"/>
    <property type="evidence" value="ECO:0007669"/>
    <property type="project" value="UniProtKB-KW"/>
</dbReference>
<keyword evidence="7" id="KW-0862">Zinc</keyword>
<dbReference type="GO" id="GO:0000724">
    <property type="term" value="P:double-strand break repair via homologous recombination"/>
    <property type="evidence" value="ECO:0007669"/>
    <property type="project" value="TreeGrafter"/>
</dbReference>
<feature type="compositionally biased region" description="Basic residues" evidence="10">
    <location>
        <begin position="1057"/>
        <end position="1074"/>
    </location>
</feature>
<feature type="compositionally biased region" description="Acidic residues" evidence="10">
    <location>
        <begin position="1080"/>
        <end position="1099"/>
    </location>
</feature>
<evidence type="ECO:0000256" key="8">
    <source>
        <dbReference type="ARBA" id="ARBA00022840"/>
    </source>
</evidence>
<dbReference type="CDD" id="cd18793">
    <property type="entry name" value="SF2_C_SNF"/>
    <property type="match status" value="1"/>
</dbReference>
<dbReference type="SMART" id="SM00487">
    <property type="entry name" value="DEXDc"/>
    <property type="match status" value="1"/>
</dbReference>
<dbReference type="PROSITE" id="PS00518">
    <property type="entry name" value="ZF_RING_1"/>
    <property type="match status" value="1"/>
</dbReference>
<dbReference type="SUPFAM" id="SSF52540">
    <property type="entry name" value="P-loop containing nucleoside triphosphate hydrolases"/>
    <property type="match status" value="2"/>
</dbReference>
<dbReference type="Pfam" id="PF00097">
    <property type="entry name" value="zf-C3HC4"/>
    <property type="match status" value="1"/>
</dbReference>
<evidence type="ECO:0000256" key="6">
    <source>
        <dbReference type="ARBA" id="ARBA00022806"/>
    </source>
</evidence>
<dbReference type="CDD" id="cd18008">
    <property type="entry name" value="DEXDc_SHPRH-like"/>
    <property type="match status" value="1"/>
</dbReference>
<dbReference type="InterPro" id="IPR038718">
    <property type="entry name" value="SNF2-like_sf"/>
</dbReference>
<dbReference type="InterPro" id="IPR050628">
    <property type="entry name" value="SNF2_RAD54_helicase_TF"/>
</dbReference>
<feature type="region of interest" description="Disordered" evidence="10">
    <location>
        <begin position="201"/>
        <end position="260"/>
    </location>
</feature>
<dbReference type="OrthoDB" id="423559at2759"/>
<evidence type="ECO:0000313" key="14">
    <source>
        <dbReference type="EMBL" id="TFK39291.1"/>
    </source>
</evidence>
<evidence type="ECO:0000259" key="12">
    <source>
        <dbReference type="PROSITE" id="PS51192"/>
    </source>
</evidence>
<dbReference type="PANTHER" id="PTHR45626">
    <property type="entry name" value="TRANSCRIPTION TERMINATION FACTOR 2-RELATED"/>
    <property type="match status" value="1"/>
</dbReference>
<dbReference type="Pfam" id="PF00176">
    <property type="entry name" value="SNF2-rel_dom"/>
    <property type="match status" value="1"/>
</dbReference>
<evidence type="ECO:0000259" key="11">
    <source>
        <dbReference type="PROSITE" id="PS50089"/>
    </source>
</evidence>
<dbReference type="GO" id="GO:0005737">
    <property type="term" value="C:cytoplasm"/>
    <property type="evidence" value="ECO:0007669"/>
    <property type="project" value="TreeGrafter"/>
</dbReference>
<keyword evidence="2" id="KW-0479">Metal-binding</keyword>
<dbReference type="InterPro" id="IPR049730">
    <property type="entry name" value="SNF2/RAD54-like_C"/>
</dbReference>
<dbReference type="EMBL" id="ML213600">
    <property type="protein sequence ID" value="TFK39291.1"/>
    <property type="molecule type" value="Genomic_DNA"/>
</dbReference>
<keyword evidence="15" id="KW-1185">Reference proteome</keyword>
<keyword evidence="3" id="KW-0547">Nucleotide-binding</keyword>
<dbReference type="PROSITE" id="PS51192">
    <property type="entry name" value="HELICASE_ATP_BIND_1"/>
    <property type="match status" value="1"/>
</dbReference>
<dbReference type="InterPro" id="IPR000330">
    <property type="entry name" value="SNF2_N"/>
</dbReference>
<evidence type="ECO:0000259" key="13">
    <source>
        <dbReference type="PROSITE" id="PS51194"/>
    </source>
</evidence>
<reference evidence="14 15" key="1">
    <citation type="journal article" date="2019" name="Nat. Ecol. Evol.">
        <title>Megaphylogeny resolves global patterns of mushroom evolution.</title>
        <authorList>
            <person name="Varga T."/>
            <person name="Krizsan K."/>
            <person name="Foldi C."/>
            <person name="Dima B."/>
            <person name="Sanchez-Garcia M."/>
            <person name="Sanchez-Ramirez S."/>
            <person name="Szollosi G.J."/>
            <person name="Szarkandi J.G."/>
            <person name="Papp V."/>
            <person name="Albert L."/>
            <person name="Andreopoulos W."/>
            <person name="Angelini C."/>
            <person name="Antonin V."/>
            <person name="Barry K.W."/>
            <person name="Bougher N.L."/>
            <person name="Buchanan P."/>
            <person name="Buyck B."/>
            <person name="Bense V."/>
            <person name="Catcheside P."/>
            <person name="Chovatia M."/>
            <person name="Cooper J."/>
            <person name="Damon W."/>
            <person name="Desjardin D."/>
            <person name="Finy P."/>
            <person name="Geml J."/>
            <person name="Haridas S."/>
            <person name="Hughes K."/>
            <person name="Justo A."/>
            <person name="Karasinski D."/>
            <person name="Kautmanova I."/>
            <person name="Kiss B."/>
            <person name="Kocsube S."/>
            <person name="Kotiranta H."/>
            <person name="LaButti K.M."/>
            <person name="Lechner B.E."/>
            <person name="Liimatainen K."/>
            <person name="Lipzen A."/>
            <person name="Lukacs Z."/>
            <person name="Mihaltcheva S."/>
            <person name="Morgado L.N."/>
            <person name="Niskanen T."/>
            <person name="Noordeloos M.E."/>
            <person name="Ohm R.A."/>
            <person name="Ortiz-Santana B."/>
            <person name="Ovrebo C."/>
            <person name="Racz N."/>
            <person name="Riley R."/>
            <person name="Savchenko A."/>
            <person name="Shiryaev A."/>
            <person name="Soop K."/>
            <person name="Spirin V."/>
            <person name="Szebenyi C."/>
            <person name="Tomsovsky M."/>
            <person name="Tulloss R.E."/>
            <person name="Uehling J."/>
            <person name="Grigoriev I.V."/>
            <person name="Vagvolgyi C."/>
            <person name="Papp T."/>
            <person name="Martin F.M."/>
            <person name="Miettinen O."/>
            <person name="Hibbett D.S."/>
            <person name="Nagy L.G."/>
        </authorList>
    </citation>
    <scope>NUCLEOTIDE SEQUENCE [LARGE SCALE GENOMIC DNA]</scope>
    <source>
        <strain evidence="14 15">CBS 166.37</strain>
    </source>
</reference>
<evidence type="ECO:0000256" key="7">
    <source>
        <dbReference type="ARBA" id="ARBA00022833"/>
    </source>
</evidence>
<keyword evidence="6" id="KW-0347">Helicase</keyword>
<accession>A0A5C3MDU1</accession>
<dbReference type="InterPro" id="IPR014001">
    <property type="entry name" value="Helicase_ATP-bd"/>
</dbReference>
<dbReference type="GO" id="GO:0005634">
    <property type="term" value="C:nucleus"/>
    <property type="evidence" value="ECO:0007669"/>
    <property type="project" value="TreeGrafter"/>
</dbReference>
<proteinExistence type="inferred from homology"/>
<dbReference type="STRING" id="68775.A0A5C3MDU1"/>